<dbReference type="Proteomes" id="UP000188268">
    <property type="component" value="Unassembled WGS sequence"/>
</dbReference>
<sequence length="71" mass="7718">ESSHSSSSACCLLENYCYSSKVMFSQHTIFSNIGTNLPDLVSHPLAAKSIGTVALISEWFQVTTEFNTKAS</sequence>
<proteinExistence type="predicted"/>
<gene>
    <name evidence="1" type="ORF">CCACVL1_29509</name>
</gene>
<name>A0A1R3G1E6_COCAP</name>
<reference evidence="1 2" key="1">
    <citation type="submission" date="2013-09" db="EMBL/GenBank/DDBJ databases">
        <title>Corchorus capsularis genome sequencing.</title>
        <authorList>
            <person name="Alam M."/>
            <person name="Haque M.S."/>
            <person name="Islam M.S."/>
            <person name="Emdad E.M."/>
            <person name="Islam M.M."/>
            <person name="Ahmed B."/>
            <person name="Halim A."/>
            <person name="Hossen Q.M.M."/>
            <person name="Hossain M.Z."/>
            <person name="Ahmed R."/>
            <person name="Khan M.M."/>
            <person name="Islam R."/>
            <person name="Rashid M.M."/>
            <person name="Khan S.A."/>
            <person name="Rahman M.S."/>
            <person name="Alam M."/>
        </authorList>
    </citation>
    <scope>NUCLEOTIDE SEQUENCE [LARGE SCALE GENOMIC DNA]</scope>
    <source>
        <strain evidence="2">cv. CVL-1</strain>
        <tissue evidence="1">Whole seedling</tissue>
    </source>
</reference>
<dbReference type="EMBL" id="AWWV01015661">
    <property type="protein sequence ID" value="OMO51912.1"/>
    <property type="molecule type" value="Genomic_DNA"/>
</dbReference>
<dbReference type="AlphaFoldDB" id="A0A1R3G1E6"/>
<comment type="caution">
    <text evidence="1">The sequence shown here is derived from an EMBL/GenBank/DDBJ whole genome shotgun (WGS) entry which is preliminary data.</text>
</comment>
<keyword evidence="2" id="KW-1185">Reference proteome</keyword>
<feature type="non-terminal residue" evidence="1">
    <location>
        <position position="1"/>
    </location>
</feature>
<protein>
    <submittedName>
        <fullName evidence="1">Uncharacterized protein</fullName>
    </submittedName>
</protein>
<dbReference type="Gramene" id="OMO51912">
    <property type="protein sequence ID" value="OMO51912"/>
    <property type="gene ID" value="CCACVL1_29509"/>
</dbReference>
<evidence type="ECO:0000313" key="1">
    <source>
        <dbReference type="EMBL" id="OMO51912.1"/>
    </source>
</evidence>
<accession>A0A1R3G1E6</accession>
<evidence type="ECO:0000313" key="2">
    <source>
        <dbReference type="Proteomes" id="UP000188268"/>
    </source>
</evidence>
<organism evidence="1 2">
    <name type="scientific">Corchorus capsularis</name>
    <name type="common">Jute</name>
    <dbReference type="NCBI Taxonomy" id="210143"/>
    <lineage>
        <taxon>Eukaryota</taxon>
        <taxon>Viridiplantae</taxon>
        <taxon>Streptophyta</taxon>
        <taxon>Embryophyta</taxon>
        <taxon>Tracheophyta</taxon>
        <taxon>Spermatophyta</taxon>
        <taxon>Magnoliopsida</taxon>
        <taxon>eudicotyledons</taxon>
        <taxon>Gunneridae</taxon>
        <taxon>Pentapetalae</taxon>
        <taxon>rosids</taxon>
        <taxon>malvids</taxon>
        <taxon>Malvales</taxon>
        <taxon>Malvaceae</taxon>
        <taxon>Grewioideae</taxon>
        <taxon>Apeibeae</taxon>
        <taxon>Corchorus</taxon>
    </lineage>
</organism>